<evidence type="ECO:0000313" key="3">
    <source>
        <dbReference type="Proteomes" id="UP000594262"/>
    </source>
</evidence>
<dbReference type="EnsemblMetazoa" id="CLYHEMT010721.1">
    <property type="protein sequence ID" value="CLYHEMP010721.1"/>
    <property type="gene ID" value="CLYHEMG010721"/>
</dbReference>
<evidence type="ECO:0000256" key="1">
    <source>
        <dbReference type="SAM" id="MobiDB-lite"/>
    </source>
</evidence>
<protein>
    <submittedName>
        <fullName evidence="2">Uncharacterized protein</fullName>
    </submittedName>
</protein>
<name>A0A7M5VFM6_9CNID</name>
<accession>A0A7M5VFM6</accession>
<keyword evidence="3" id="KW-1185">Reference proteome</keyword>
<reference evidence="2" key="1">
    <citation type="submission" date="2021-01" db="UniProtKB">
        <authorList>
            <consortium name="EnsemblMetazoa"/>
        </authorList>
    </citation>
    <scope>IDENTIFICATION</scope>
</reference>
<dbReference type="Proteomes" id="UP000594262">
    <property type="component" value="Unplaced"/>
</dbReference>
<organism evidence="2 3">
    <name type="scientific">Clytia hemisphaerica</name>
    <dbReference type="NCBI Taxonomy" id="252671"/>
    <lineage>
        <taxon>Eukaryota</taxon>
        <taxon>Metazoa</taxon>
        <taxon>Cnidaria</taxon>
        <taxon>Hydrozoa</taxon>
        <taxon>Hydroidolina</taxon>
        <taxon>Leptothecata</taxon>
        <taxon>Obeliida</taxon>
        <taxon>Clytiidae</taxon>
        <taxon>Clytia</taxon>
    </lineage>
</organism>
<proteinExistence type="predicted"/>
<evidence type="ECO:0000313" key="2">
    <source>
        <dbReference type="EnsemblMetazoa" id="CLYHEMP010721.1"/>
    </source>
</evidence>
<sequence>FNSGNPLTGKQPKRKTKTNEPSTTKGTLTVTLDKVVKDGVFDISLTAITTDKINCIDLGNFETFGNRVRDMAIDLLSKKDTNEYKTISKTLLTTIYGLMSKRKLTQENDKQNLLRELNVYQSKKETHKTFDVICSKTTT</sequence>
<dbReference type="AlphaFoldDB" id="A0A7M5VFM6"/>
<feature type="region of interest" description="Disordered" evidence="1">
    <location>
        <begin position="1"/>
        <end position="25"/>
    </location>
</feature>